<sequence>TDSTSGFRVLNRKAVDFLANIDYPSDYQDADVISLAHFAGFRIGEVPVIMHEDTSGKSLLGGARFIYYGFKVLLSVMVTLLREKPSREWWR</sequence>
<evidence type="ECO:0008006" key="2">
    <source>
        <dbReference type="Google" id="ProtNLM"/>
    </source>
</evidence>
<gene>
    <name evidence="1" type="ORF">S03H2_46020</name>
</gene>
<evidence type="ECO:0000313" key="1">
    <source>
        <dbReference type="EMBL" id="GAH75103.1"/>
    </source>
</evidence>
<organism evidence="1">
    <name type="scientific">marine sediment metagenome</name>
    <dbReference type="NCBI Taxonomy" id="412755"/>
    <lineage>
        <taxon>unclassified sequences</taxon>
        <taxon>metagenomes</taxon>
        <taxon>ecological metagenomes</taxon>
    </lineage>
</organism>
<dbReference type="AlphaFoldDB" id="X1JZ56"/>
<proteinExistence type="predicted"/>
<name>X1JZ56_9ZZZZ</name>
<feature type="non-terminal residue" evidence="1">
    <location>
        <position position="1"/>
    </location>
</feature>
<dbReference type="EMBL" id="BARU01028864">
    <property type="protein sequence ID" value="GAH75103.1"/>
    <property type="molecule type" value="Genomic_DNA"/>
</dbReference>
<reference evidence="1" key="1">
    <citation type="journal article" date="2014" name="Front. Microbiol.">
        <title>High frequency of phylogenetically diverse reductive dehalogenase-homologous genes in deep subseafloor sedimentary metagenomes.</title>
        <authorList>
            <person name="Kawai M."/>
            <person name="Futagami T."/>
            <person name="Toyoda A."/>
            <person name="Takaki Y."/>
            <person name="Nishi S."/>
            <person name="Hori S."/>
            <person name="Arai W."/>
            <person name="Tsubouchi T."/>
            <person name="Morono Y."/>
            <person name="Uchiyama I."/>
            <person name="Ito T."/>
            <person name="Fujiyama A."/>
            <person name="Inagaki F."/>
            <person name="Takami H."/>
        </authorList>
    </citation>
    <scope>NUCLEOTIDE SEQUENCE</scope>
    <source>
        <strain evidence="1">Expedition CK06-06</strain>
    </source>
</reference>
<accession>X1JZ56</accession>
<comment type="caution">
    <text evidence="1">The sequence shown here is derived from an EMBL/GenBank/DDBJ whole genome shotgun (WGS) entry which is preliminary data.</text>
</comment>
<protein>
    <recommendedName>
        <fullName evidence="2">Glycosyltransferase 2-like domain-containing protein</fullName>
    </recommendedName>
</protein>